<name>A0ABX1VIR9_9PLAN</name>
<evidence type="ECO:0000313" key="3">
    <source>
        <dbReference type="EMBL" id="NNJ27798.1"/>
    </source>
</evidence>
<proteinExistence type="predicted"/>
<accession>A0ABX1VIR9</accession>
<evidence type="ECO:0000256" key="2">
    <source>
        <dbReference type="SAM" id="SignalP"/>
    </source>
</evidence>
<protein>
    <submittedName>
        <fullName evidence="3">Uncharacterized protein</fullName>
    </submittedName>
</protein>
<dbReference type="PROSITE" id="PS51257">
    <property type="entry name" value="PROKAR_LIPOPROTEIN"/>
    <property type="match status" value="1"/>
</dbReference>
<dbReference type="RefSeq" id="WP_171189704.1">
    <property type="nucleotide sequence ID" value="NZ_WTPX01000207.1"/>
</dbReference>
<sequence length="58" mass="6165">MPRLAFRPTLSSRLVAIVALTALPFALVGCDDDRGGETEEVELTPDEQSFGGGDPTMN</sequence>
<dbReference type="Proteomes" id="UP000609651">
    <property type="component" value="Unassembled WGS sequence"/>
</dbReference>
<reference evidence="3 4" key="1">
    <citation type="journal article" date="2020" name="Syst. Appl. Microbiol.">
        <title>Alienimonas chondri sp. nov., a novel planctomycete isolated from the biofilm of the red alga Chondrus crispus.</title>
        <authorList>
            <person name="Vitorino I."/>
            <person name="Albuquerque L."/>
            <person name="Wiegand S."/>
            <person name="Kallscheuer N."/>
            <person name="da Costa M.S."/>
            <person name="Lobo-da-Cunha A."/>
            <person name="Jogler C."/>
            <person name="Lage O.M."/>
        </authorList>
    </citation>
    <scope>NUCLEOTIDE SEQUENCE [LARGE SCALE GENOMIC DNA]</scope>
    <source>
        <strain evidence="3 4">LzC2</strain>
    </source>
</reference>
<comment type="caution">
    <text evidence="3">The sequence shown here is derived from an EMBL/GenBank/DDBJ whole genome shotgun (WGS) entry which is preliminary data.</text>
</comment>
<feature type="chain" id="PRO_5047111645" evidence="2">
    <location>
        <begin position="27"/>
        <end position="58"/>
    </location>
</feature>
<evidence type="ECO:0000256" key="1">
    <source>
        <dbReference type="SAM" id="MobiDB-lite"/>
    </source>
</evidence>
<dbReference type="EMBL" id="WTPX01000207">
    <property type="protein sequence ID" value="NNJ27798.1"/>
    <property type="molecule type" value="Genomic_DNA"/>
</dbReference>
<gene>
    <name evidence="3" type="ORF">LzC2_39070</name>
</gene>
<keyword evidence="4" id="KW-1185">Reference proteome</keyword>
<evidence type="ECO:0000313" key="4">
    <source>
        <dbReference type="Proteomes" id="UP000609651"/>
    </source>
</evidence>
<feature type="signal peptide" evidence="2">
    <location>
        <begin position="1"/>
        <end position="26"/>
    </location>
</feature>
<organism evidence="3 4">
    <name type="scientific">Alienimonas chondri</name>
    <dbReference type="NCBI Taxonomy" id="2681879"/>
    <lineage>
        <taxon>Bacteria</taxon>
        <taxon>Pseudomonadati</taxon>
        <taxon>Planctomycetota</taxon>
        <taxon>Planctomycetia</taxon>
        <taxon>Planctomycetales</taxon>
        <taxon>Planctomycetaceae</taxon>
        <taxon>Alienimonas</taxon>
    </lineage>
</organism>
<keyword evidence="2" id="KW-0732">Signal</keyword>
<feature type="region of interest" description="Disordered" evidence="1">
    <location>
        <begin position="33"/>
        <end position="58"/>
    </location>
</feature>